<feature type="compositionally biased region" description="Acidic residues" evidence="1">
    <location>
        <begin position="617"/>
        <end position="632"/>
    </location>
</feature>
<keyword evidence="3" id="KW-1185">Reference proteome</keyword>
<dbReference type="AlphaFoldDB" id="A0A9W9CCJ4"/>
<feature type="compositionally biased region" description="Basic and acidic residues" evidence="1">
    <location>
        <begin position="515"/>
        <end position="524"/>
    </location>
</feature>
<accession>A0A9W9CCJ4</accession>
<gene>
    <name evidence="2" type="ORF">N0V89_003678</name>
</gene>
<comment type="caution">
    <text evidence="2">The sequence shown here is derived from an EMBL/GenBank/DDBJ whole genome shotgun (WGS) entry which is preliminary data.</text>
</comment>
<protein>
    <submittedName>
        <fullName evidence="2">Uncharacterized protein</fullName>
    </submittedName>
</protein>
<feature type="compositionally biased region" description="Basic and acidic residues" evidence="1">
    <location>
        <begin position="229"/>
        <end position="247"/>
    </location>
</feature>
<organism evidence="2 3">
    <name type="scientific">Didymosphaeria variabile</name>
    <dbReference type="NCBI Taxonomy" id="1932322"/>
    <lineage>
        <taxon>Eukaryota</taxon>
        <taxon>Fungi</taxon>
        <taxon>Dikarya</taxon>
        <taxon>Ascomycota</taxon>
        <taxon>Pezizomycotina</taxon>
        <taxon>Dothideomycetes</taxon>
        <taxon>Pleosporomycetidae</taxon>
        <taxon>Pleosporales</taxon>
        <taxon>Massarineae</taxon>
        <taxon>Didymosphaeriaceae</taxon>
        <taxon>Didymosphaeria</taxon>
    </lineage>
</organism>
<dbReference type="OrthoDB" id="3688256at2759"/>
<name>A0A9W9CCJ4_9PLEO</name>
<evidence type="ECO:0000256" key="1">
    <source>
        <dbReference type="SAM" id="MobiDB-lite"/>
    </source>
</evidence>
<sequence length="753" mass="85113">MARDSPSFQRDDLLQIDDHLLDEGFGFLMSLLPRELFQLYNERIIINASMHELHPQDESESMVLAWVTESDEQVRSFNVGVDADAFTKHHFPPSSKRRKGDPHVELVRIGSAEIDAFRKVPPLSWHDTLDPAYERTPECRDHTIALIKYYLLVWASKNEYDGPLPQPNQQHLVAAFERLRTTHHYRNKEVINEDEERVDVQMCLRKVEDFRPLDRRLSNGQREPAMVDLNRDEAEAGHSTRTSRESSRSSQKPGESEQSRQLINAAKLPTPHQTPKLSTLDIDMVDSTEVSTRAASVASAGDAAPGAGLAAMNSFSTDVTLSQETEALIRQSLPTPDTLMEEAIVETDPTLRDIHKKMGHDMLSLLPPLATCTFKKIQKPGPGFLILRLLLGTFQEDTSRPELKDCEAWAAFKMHDKNDRAAPRMHVHAYRADTDQVIDDDLKIKDVLPDLKLGPAFNSIQGGDRAEELLLKALVKYFFIIAARDKLLGFDKHKMPYNGSFVDQLKIACKRLQMHDTSRNDQRAHSRPFKRVKRSHNPTPRASASLSDADDDVPAIRTRDARRSGRRVGQPSSAAVSESEDNVPVFVPAVPQYLPRRLALGVRIVPLMEGPAVNEFLDPDAEPADSDGDSGDEIPPPLSNDMCAFLQKRHAFREQMKSVGESVKYYRNRKESTIMGIRKVKGMLNKNVMGPADRLEAERGLEHRRMCETAIGTHLAMKEYALEGWKARVKEKNKEAADIDPKVMETWDAMYKF</sequence>
<dbReference type="RefSeq" id="XP_056072784.1">
    <property type="nucleotide sequence ID" value="XM_056212476.1"/>
</dbReference>
<feature type="region of interest" description="Disordered" evidence="1">
    <location>
        <begin position="615"/>
        <end position="637"/>
    </location>
</feature>
<feature type="region of interest" description="Disordered" evidence="1">
    <location>
        <begin position="515"/>
        <end position="580"/>
    </location>
</feature>
<dbReference type="EMBL" id="JAPEUX010000003">
    <property type="protein sequence ID" value="KAJ4355658.1"/>
    <property type="molecule type" value="Genomic_DNA"/>
</dbReference>
<proteinExistence type="predicted"/>
<reference evidence="2" key="1">
    <citation type="submission" date="2022-10" db="EMBL/GenBank/DDBJ databases">
        <title>Tapping the CABI collections for fungal endophytes: first genome assemblies for Collariella, Neodidymelliopsis, Ascochyta clinopodiicola, Didymella pomorum, Didymosphaeria variabile, Neocosmospora piperis and Neocucurbitaria cava.</title>
        <authorList>
            <person name="Hill R."/>
        </authorList>
    </citation>
    <scope>NUCLEOTIDE SEQUENCE</scope>
    <source>
        <strain evidence="2">IMI 356815</strain>
    </source>
</reference>
<dbReference type="Proteomes" id="UP001140513">
    <property type="component" value="Unassembled WGS sequence"/>
</dbReference>
<feature type="compositionally biased region" description="Basic residues" evidence="1">
    <location>
        <begin position="525"/>
        <end position="536"/>
    </location>
</feature>
<feature type="region of interest" description="Disordered" evidence="1">
    <location>
        <begin position="215"/>
        <end position="260"/>
    </location>
</feature>
<evidence type="ECO:0000313" key="3">
    <source>
        <dbReference type="Proteomes" id="UP001140513"/>
    </source>
</evidence>
<evidence type="ECO:0000313" key="2">
    <source>
        <dbReference type="EMBL" id="KAJ4355658.1"/>
    </source>
</evidence>
<dbReference type="GeneID" id="80907208"/>